<keyword evidence="1" id="KW-0812">Transmembrane</keyword>
<dbReference type="Proteomes" id="UP000034231">
    <property type="component" value="Unassembled WGS sequence"/>
</dbReference>
<sequence>MKKEKKSAESCKEWGINNWHHSCKKCNNGAIYGLSVVGALFYFMQGATTFGLVVMGIVKAFFWPAILMFELLSYLQL</sequence>
<keyword evidence="1" id="KW-0472">Membrane</keyword>
<reference evidence="2 3" key="1">
    <citation type="journal article" date="2015" name="Nature">
        <title>rRNA introns, odd ribosomes, and small enigmatic genomes across a large radiation of phyla.</title>
        <authorList>
            <person name="Brown C.T."/>
            <person name="Hug L.A."/>
            <person name="Thomas B.C."/>
            <person name="Sharon I."/>
            <person name="Castelle C.J."/>
            <person name="Singh A."/>
            <person name="Wilkins M.J."/>
            <person name="Williams K.H."/>
            <person name="Banfield J.F."/>
        </authorList>
    </citation>
    <scope>NUCLEOTIDE SEQUENCE [LARGE SCALE GENOMIC DNA]</scope>
</reference>
<keyword evidence="1" id="KW-1133">Transmembrane helix</keyword>
<dbReference type="AlphaFoldDB" id="A0A0G0I2U2"/>
<feature type="transmembrane region" description="Helical" evidence="1">
    <location>
        <begin position="26"/>
        <end position="44"/>
    </location>
</feature>
<accession>A0A0G0I2U2</accession>
<evidence type="ECO:0000313" key="2">
    <source>
        <dbReference type="EMBL" id="KKQ49618.1"/>
    </source>
</evidence>
<dbReference type="EMBL" id="LBTX01000012">
    <property type="protein sequence ID" value="KKQ49618.1"/>
    <property type="molecule type" value="Genomic_DNA"/>
</dbReference>
<comment type="caution">
    <text evidence="2">The sequence shown here is derived from an EMBL/GenBank/DDBJ whole genome shotgun (WGS) entry which is preliminary data.</text>
</comment>
<name>A0A0G0I2U2_9BACT</name>
<protein>
    <submittedName>
        <fullName evidence="2">Uncharacterized protein</fullName>
    </submittedName>
</protein>
<feature type="transmembrane region" description="Helical" evidence="1">
    <location>
        <begin position="50"/>
        <end position="72"/>
    </location>
</feature>
<gene>
    <name evidence="2" type="ORF">US68_C0012G0013</name>
</gene>
<evidence type="ECO:0000256" key="1">
    <source>
        <dbReference type="SAM" id="Phobius"/>
    </source>
</evidence>
<proteinExistence type="predicted"/>
<evidence type="ECO:0000313" key="3">
    <source>
        <dbReference type="Proteomes" id="UP000034231"/>
    </source>
</evidence>
<organism evidence="2 3">
    <name type="scientific">Candidatus Shapirobacteria bacterium GW2011_GWE1_38_10</name>
    <dbReference type="NCBI Taxonomy" id="1618488"/>
    <lineage>
        <taxon>Bacteria</taxon>
        <taxon>Candidatus Shapironibacteriota</taxon>
    </lineage>
</organism>